<keyword evidence="14" id="KW-0175">Coiled coil</keyword>
<keyword evidence="8" id="KW-0547">Nucleotide-binding</keyword>
<feature type="transmembrane region" description="Helical" evidence="15">
    <location>
        <begin position="146"/>
        <end position="169"/>
    </location>
</feature>
<evidence type="ECO:0000256" key="1">
    <source>
        <dbReference type="ARBA" id="ARBA00000085"/>
    </source>
</evidence>
<dbReference type="OrthoDB" id="9786919at2"/>
<evidence type="ECO:0000256" key="6">
    <source>
        <dbReference type="ARBA" id="ARBA00022679"/>
    </source>
</evidence>
<evidence type="ECO:0000256" key="5">
    <source>
        <dbReference type="ARBA" id="ARBA00022553"/>
    </source>
</evidence>
<dbReference type="PANTHER" id="PTHR45528:SF1">
    <property type="entry name" value="SENSOR HISTIDINE KINASE CPXA"/>
    <property type="match status" value="1"/>
</dbReference>
<evidence type="ECO:0000256" key="3">
    <source>
        <dbReference type="ARBA" id="ARBA00012438"/>
    </source>
</evidence>
<dbReference type="Pfam" id="PF02518">
    <property type="entry name" value="HATPase_c"/>
    <property type="match status" value="1"/>
</dbReference>
<feature type="domain" description="HAMP" evidence="17">
    <location>
        <begin position="170"/>
        <end position="222"/>
    </location>
</feature>
<evidence type="ECO:0000256" key="12">
    <source>
        <dbReference type="ARBA" id="ARBA00023012"/>
    </source>
</evidence>
<evidence type="ECO:0000256" key="7">
    <source>
        <dbReference type="ARBA" id="ARBA00022692"/>
    </source>
</evidence>
<dbReference type="CDD" id="cd00082">
    <property type="entry name" value="HisKA"/>
    <property type="match status" value="1"/>
</dbReference>
<accession>A0A510JMZ0</accession>
<dbReference type="PROSITE" id="PS50885">
    <property type="entry name" value="HAMP"/>
    <property type="match status" value="1"/>
</dbReference>
<dbReference type="EC" id="2.7.13.3" evidence="3"/>
<feature type="coiled-coil region" evidence="14">
    <location>
        <begin position="256"/>
        <end position="315"/>
    </location>
</feature>
<dbReference type="InterPro" id="IPR050398">
    <property type="entry name" value="HssS/ArlS-like"/>
</dbReference>
<keyword evidence="7 15" id="KW-0812">Transmembrane</keyword>
<organism evidence="18 19">
    <name type="scientific">Leptotrichia shahii</name>
    <dbReference type="NCBI Taxonomy" id="157691"/>
    <lineage>
        <taxon>Bacteria</taxon>
        <taxon>Fusobacteriati</taxon>
        <taxon>Fusobacteriota</taxon>
        <taxon>Fusobacteriia</taxon>
        <taxon>Fusobacteriales</taxon>
        <taxon>Leptotrichiaceae</taxon>
        <taxon>Leptotrichia</taxon>
    </lineage>
</organism>
<evidence type="ECO:0000256" key="14">
    <source>
        <dbReference type="SAM" id="Coils"/>
    </source>
</evidence>
<keyword evidence="19" id="KW-1185">Reference proteome</keyword>
<dbReference type="RefSeq" id="WP_018450196.1">
    <property type="nucleotide sequence ID" value="NZ_AP019827.1"/>
</dbReference>
<keyword evidence="9 18" id="KW-0418">Kinase</keyword>
<reference evidence="18 19" key="1">
    <citation type="submission" date="2019-07" db="EMBL/GenBank/DDBJ databases">
        <title>Complete Genome Sequence of Leptotrichia shahii Strain JCM 16776.</title>
        <authorList>
            <person name="Watanabe S."/>
            <person name="Cui L."/>
        </authorList>
    </citation>
    <scope>NUCLEOTIDE SEQUENCE [LARGE SCALE GENOMIC DNA]</scope>
    <source>
        <strain evidence="18 19">JCM16776</strain>
    </source>
</reference>
<dbReference type="PROSITE" id="PS50109">
    <property type="entry name" value="HIS_KIN"/>
    <property type="match status" value="1"/>
</dbReference>
<evidence type="ECO:0000313" key="18">
    <source>
        <dbReference type="EMBL" id="BBM40614.1"/>
    </source>
</evidence>
<dbReference type="Pfam" id="PF00512">
    <property type="entry name" value="HisKA"/>
    <property type="match status" value="1"/>
</dbReference>
<keyword evidence="6" id="KW-0808">Transferase</keyword>
<evidence type="ECO:0000259" key="17">
    <source>
        <dbReference type="PROSITE" id="PS50885"/>
    </source>
</evidence>
<comment type="subcellular location">
    <subcellularLocation>
        <location evidence="2">Cell membrane</location>
        <topology evidence="2">Multi-pass membrane protein</topology>
    </subcellularLocation>
</comment>
<dbReference type="InterPro" id="IPR003660">
    <property type="entry name" value="HAMP_dom"/>
</dbReference>
<dbReference type="STRING" id="1122172.GCA_000373045_00569"/>
<evidence type="ECO:0000256" key="15">
    <source>
        <dbReference type="SAM" id="Phobius"/>
    </source>
</evidence>
<protein>
    <recommendedName>
        <fullName evidence="3">histidine kinase</fullName>
        <ecNumber evidence="3">2.7.13.3</ecNumber>
    </recommendedName>
</protein>
<dbReference type="InterPro" id="IPR004358">
    <property type="entry name" value="Sig_transdc_His_kin-like_C"/>
</dbReference>
<dbReference type="InterPro" id="IPR005467">
    <property type="entry name" value="His_kinase_dom"/>
</dbReference>
<dbReference type="Gene3D" id="6.10.340.10">
    <property type="match status" value="1"/>
</dbReference>
<comment type="catalytic activity">
    <reaction evidence="1">
        <text>ATP + protein L-histidine = ADP + protein N-phospho-L-histidine.</text>
        <dbReference type="EC" id="2.7.13.3"/>
    </reaction>
</comment>
<dbReference type="SUPFAM" id="SSF158472">
    <property type="entry name" value="HAMP domain-like"/>
    <property type="match status" value="1"/>
</dbReference>
<keyword evidence="12" id="KW-0902">Two-component regulatory system</keyword>
<dbReference type="Proteomes" id="UP000322617">
    <property type="component" value="Chromosome"/>
</dbReference>
<evidence type="ECO:0000256" key="4">
    <source>
        <dbReference type="ARBA" id="ARBA00022475"/>
    </source>
</evidence>
<dbReference type="SUPFAM" id="SSF47384">
    <property type="entry name" value="Homodimeric domain of signal transducing histidine kinase"/>
    <property type="match status" value="1"/>
</dbReference>
<keyword evidence="5" id="KW-0597">Phosphoprotein</keyword>
<gene>
    <name evidence="18" type="ORF">JCM16776_0834</name>
</gene>
<evidence type="ECO:0000256" key="13">
    <source>
        <dbReference type="ARBA" id="ARBA00023136"/>
    </source>
</evidence>
<dbReference type="GO" id="GO:0000155">
    <property type="term" value="F:phosphorelay sensor kinase activity"/>
    <property type="evidence" value="ECO:0007669"/>
    <property type="project" value="InterPro"/>
</dbReference>
<keyword evidence="11 15" id="KW-1133">Transmembrane helix</keyword>
<dbReference type="SUPFAM" id="SSF55874">
    <property type="entry name" value="ATPase domain of HSP90 chaperone/DNA topoisomerase II/histidine kinase"/>
    <property type="match status" value="1"/>
</dbReference>
<name>A0A510JMZ0_9FUSO</name>
<dbReference type="InterPro" id="IPR036890">
    <property type="entry name" value="HATPase_C_sf"/>
</dbReference>
<dbReference type="SMART" id="SM00388">
    <property type="entry name" value="HisKA"/>
    <property type="match status" value="1"/>
</dbReference>
<dbReference type="EMBL" id="AP019827">
    <property type="protein sequence ID" value="BBM40614.1"/>
    <property type="molecule type" value="Genomic_DNA"/>
</dbReference>
<dbReference type="InterPro" id="IPR003661">
    <property type="entry name" value="HisK_dim/P_dom"/>
</dbReference>
<evidence type="ECO:0000256" key="10">
    <source>
        <dbReference type="ARBA" id="ARBA00022840"/>
    </source>
</evidence>
<evidence type="ECO:0000259" key="16">
    <source>
        <dbReference type="PROSITE" id="PS50109"/>
    </source>
</evidence>
<keyword evidence="10" id="KW-0067">ATP-binding</keyword>
<feature type="transmembrane region" description="Helical" evidence="15">
    <location>
        <begin position="21"/>
        <end position="41"/>
    </location>
</feature>
<dbReference type="AlphaFoldDB" id="A0A510JMZ0"/>
<dbReference type="PRINTS" id="PR00344">
    <property type="entry name" value="BCTRLSENSOR"/>
</dbReference>
<dbReference type="SMART" id="SM00387">
    <property type="entry name" value="HATPase_c"/>
    <property type="match status" value="1"/>
</dbReference>
<evidence type="ECO:0000256" key="8">
    <source>
        <dbReference type="ARBA" id="ARBA00022741"/>
    </source>
</evidence>
<evidence type="ECO:0000313" key="19">
    <source>
        <dbReference type="Proteomes" id="UP000322617"/>
    </source>
</evidence>
<evidence type="ECO:0000256" key="2">
    <source>
        <dbReference type="ARBA" id="ARBA00004651"/>
    </source>
</evidence>
<evidence type="ECO:0000256" key="9">
    <source>
        <dbReference type="ARBA" id="ARBA00022777"/>
    </source>
</evidence>
<evidence type="ECO:0000256" key="11">
    <source>
        <dbReference type="ARBA" id="ARBA00022989"/>
    </source>
</evidence>
<keyword evidence="4" id="KW-1003">Cell membrane</keyword>
<keyword evidence="13 15" id="KW-0472">Membrane</keyword>
<proteinExistence type="predicted"/>
<dbReference type="KEGG" id="lsz:JCM16776_0834"/>
<dbReference type="Gene3D" id="3.30.565.10">
    <property type="entry name" value="Histidine kinase-like ATPase, C-terminal domain"/>
    <property type="match status" value="1"/>
</dbReference>
<dbReference type="PANTHER" id="PTHR45528">
    <property type="entry name" value="SENSOR HISTIDINE KINASE CPXA"/>
    <property type="match status" value="1"/>
</dbReference>
<dbReference type="GO" id="GO:0005524">
    <property type="term" value="F:ATP binding"/>
    <property type="evidence" value="ECO:0007669"/>
    <property type="project" value="UniProtKB-KW"/>
</dbReference>
<feature type="domain" description="Histidine kinase" evidence="16">
    <location>
        <begin position="230"/>
        <end position="434"/>
    </location>
</feature>
<sequence>MKKIRLKKIKDKIIFANTVSLVFISFIIILGMTIFLIHTAVKAETKEMDKLVLSAIDKLKNLPSNKLKETYKNYDYADKEYISLAVKKNGTFIYLTNDENNFDFKKFEVNKLETKWDRFVYKRIYTVNNTKYYAIRNFEYMEAHEVLYVMLLMFILITISIIIISKIVAEYVLNPLTNIISQSKEINNHNIDAQLTKTRDDEIGELIDVLNETFKKKEEIIKSQKTFSSDVSHELKTPLAIMKGYLDVLKWGKDDEKLLEEAIENMDIEVKNLERIINTLFLSSNLEKITIKKEIANVKQLFEKIKKDYELLNIERKILVKSNDNVNIFIDKNLISEVLRGLIDNSIKYSAGNIELIAKENETAEIIVRNYGEGIPEEEKKKLFNRNFQGKNAKKGAGLGLSIIKDIILLNDGEIYLENREDGLDVRMEFKKIEIEE</sequence>
<dbReference type="InterPro" id="IPR036097">
    <property type="entry name" value="HisK_dim/P_sf"/>
</dbReference>
<dbReference type="CDD" id="cd06225">
    <property type="entry name" value="HAMP"/>
    <property type="match status" value="1"/>
</dbReference>
<dbReference type="InterPro" id="IPR003594">
    <property type="entry name" value="HATPase_dom"/>
</dbReference>
<dbReference type="Gene3D" id="1.10.287.130">
    <property type="match status" value="1"/>
</dbReference>
<dbReference type="GO" id="GO:0005886">
    <property type="term" value="C:plasma membrane"/>
    <property type="evidence" value="ECO:0007669"/>
    <property type="project" value="UniProtKB-SubCell"/>
</dbReference>